<dbReference type="Proteomes" id="UP000078540">
    <property type="component" value="Unassembled WGS sequence"/>
</dbReference>
<reference evidence="2 3" key="1">
    <citation type="submission" date="2015-09" db="EMBL/GenBank/DDBJ databases">
        <title>Atta colombica WGS genome.</title>
        <authorList>
            <person name="Nygaard S."/>
            <person name="Hu H."/>
            <person name="Boomsma J."/>
            <person name="Zhang G."/>
        </authorList>
    </citation>
    <scope>NUCLEOTIDE SEQUENCE [LARGE SCALE GENOMIC DNA]</scope>
    <source>
        <strain evidence="2">Treedump-2</strain>
        <tissue evidence="2">Whole body</tissue>
    </source>
</reference>
<keyword evidence="3" id="KW-1185">Reference proteome</keyword>
<evidence type="ECO:0000313" key="2">
    <source>
        <dbReference type="EMBL" id="KYM84459.1"/>
    </source>
</evidence>
<protein>
    <submittedName>
        <fullName evidence="2">Uncharacterized protein</fullName>
    </submittedName>
</protein>
<gene>
    <name evidence="2" type="ORF">ALC53_05245</name>
</gene>
<proteinExistence type="predicted"/>
<dbReference type="EMBL" id="KQ976464">
    <property type="protein sequence ID" value="KYM84459.1"/>
    <property type="molecule type" value="Genomic_DNA"/>
</dbReference>
<dbReference type="AlphaFoldDB" id="A0A195BJB4"/>
<evidence type="ECO:0000256" key="1">
    <source>
        <dbReference type="SAM" id="MobiDB-lite"/>
    </source>
</evidence>
<evidence type="ECO:0000313" key="3">
    <source>
        <dbReference type="Proteomes" id="UP000078540"/>
    </source>
</evidence>
<feature type="region of interest" description="Disordered" evidence="1">
    <location>
        <begin position="314"/>
        <end position="355"/>
    </location>
</feature>
<feature type="compositionally biased region" description="Basic and acidic residues" evidence="1">
    <location>
        <begin position="334"/>
        <end position="355"/>
    </location>
</feature>
<name>A0A195BJB4_9HYME</name>
<sequence length="355" mass="41006">MGPAGTCSSSVSPYMECLLLPRVIGPQGGELRDRGPVPICYKTEFESARCSSTVSKIFVSLKAGSINCYRRLDIRLRNIIHETIIIKPDISVFLGNEYPLAVRHPLAIIIGGYLASRKAEDYPSVKGSRHPPDRWSATSVILTWTSLGRFAPERNLVGQVAKARHLYLYLVFDFSRRCVDRPSRRWIRPRPQRSTARSTLRCLDPLRRFHETPVALDLIGEKRTTLIDVFPAEFACWTSCSERTAALFERALSFGFRPNPCEKSANPIISLLLPRGISTRITPSDSRCVHHPRKIWKIWNSSETFLRWRKRIKKRRSEEKEKENATQMRRSKKREGEREKERKREDERRTEGMRV</sequence>
<accession>A0A195BJB4</accession>
<organism evidence="2 3">
    <name type="scientific">Atta colombica</name>
    <dbReference type="NCBI Taxonomy" id="520822"/>
    <lineage>
        <taxon>Eukaryota</taxon>
        <taxon>Metazoa</taxon>
        <taxon>Ecdysozoa</taxon>
        <taxon>Arthropoda</taxon>
        <taxon>Hexapoda</taxon>
        <taxon>Insecta</taxon>
        <taxon>Pterygota</taxon>
        <taxon>Neoptera</taxon>
        <taxon>Endopterygota</taxon>
        <taxon>Hymenoptera</taxon>
        <taxon>Apocrita</taxon>
        <taxon>Aculeata</taxon>
        <taxon>Formicoidea</taxon>
        <taxon>Formicidae</taxon>
        <taxon>Myrmicinae</taxon>
        <taxon>Atta</taxon>
    </lineage>
</organism>